<accession>A0AAU9EZ73</accession>
<organism evidence="8 9">
    <name type="scientific">Desulfoferula mesophila</name>
    <dbReference type="NCBI Taxonomy" id="3058419"/>
    <lineage>
        <taxon>Bacteria</taxon>
        <taxon>Pseudomonadati</taxon>
        <taxon>Thermodesulfobacteriota</taxon>
        <taxon>Desulfarculia</taxon>
        <taxon>Desulfarculales</taxon>
        <taxon>Desulfarculaceae</taxon>
        <taxon>Desulfoferula</taxon>
    </lineage>
</organism>
<evidence type="ECO:0000259" key="7">
    <source>
        <dbReference type="PROSITE" id="PS50850"/>
    </source>
</evidence>
<keyword evidence="4 6" id="KW-1133">Transmembrane helix</keyword>
<evidence type="ECO:0000256" key="6">
    <source>
        <dbReference type="SAM" id="Phobius"/>
    </source>
</evidence>
<dbReference type="EMBL" id="AP028679">
    <property type="protein sequence ID" value="BEQ16810.1"/>
    <property type="molecule type" value="Genomic_DNA"/>
</dbReference>
<evidence type="ECO:0000256" key="2">
    <source>
        <dbReference type="ARBA" id="ARBA00022448"/>
    </source>
</evidence>
<dbReference type="InterPro" id="IPR020846">
    <property type="entry name" value="MFS_dom"/>
</dbReference>
<feature type="transmembrane region" description="Helical" evidence="6">
    <location>
        <begin position="12"/>
        <end position="31"/>
    </location>
</feature>
<keyword evidence="9" id="KW-1185">Reference proteome</keyword>
<reference evidence="9" key="1">
    <citation type="journal article" date="2023" name="Arch. Microbiol.">
        <title>Desulfoferula mesophilus gen. nov. sp. nov., a mesophilic sulfate-reducing bacterium isolated from a brackish lake sediment.</title>
        <authorList>
            <person name="Watanabe T."/>
            <person name="Yabe T."/>
            <person name="Tsuji J.M."/>
            <person name="Fukui M."/>
        </authorList>
    </citation>
    <scope>NUCLEOTIDE SEQUENCE [LARGE SCALE GENOMIC DNA]</scope>
    <source>
        <strain evidence="9">12FAK</strain>
    </source>
</reference>
<proteinExistence type="predicted"/>
<dbReference type="InterPro" id="IPR011701">
    <property type="entry name" value="MFS"/>
</dbReference>
<feature type="transmembrane region" description="Helical" evidence="6">
    <location>
        <begin position="136"/>
        <end position="159"/>
    </location>
</feature>
<dbReference type="GO" id="GO:0022857">
    <property type="term" value="F:transmembrane transporter activity"/>
    <property type="evidence" value="ECO:0007669"/>
    <property type="project" value="InterPro"/>
</dbReference>
<feature type="transmembrane region" description="Helical" evidence="6">
    <location>
        <begin position="209"/>
        <end position="231"/>
    </location>
</feature>
<dbReference type="Gene3D" id="1.20.1250.20">
    <property type="entry name" value="MFS general substrate transporter like domains"/>
    <property type="match status" value="1"/>
</dbReference>
<dbReference type="PROSITE" id="PS50850">
    <property type="entry name" value="MFS"/>
    <property type="match status" value="1"/>
</dbReference>
<dbReference type="PANTHER" id="PTHR23506">
    <property type="entry name" value="GH10249P"/>
    <property type="match status" value="1"/>
</dbReference>
<dbReference type="PRINTS" id="PR01036">
    <property type="entry name" value="TCRTETB"/>
</dbReference>
<dbReference type="Proteomes" id="UP001366166">
    <property type="component" value="Chromosome"/>
</dbReference>
<keyword evidence="5 6" id="KW-0472">Membrane</keyword>
<evidence type="ECO:0000256" key="4">
    <source>
        <dbReference type="ARBA" id="ARBA00022989"/>
    </source>
</evidence>
<keyword evidence="2" id="KW-0813">Transport</keyword>
<feature type="domain" description="Major facilitator superfamily (MFS) profile" evidence="7">
    <location>
        <begin position="9"/>
        <end position="390"/>
    </location>
</feature>
<evidence type="ECO:0000313" key="9">
    <source>
        <dbReference type="Proteomes" id="UP001366166"/>
    </source>
</evidence>
<dbReference type="InterPro" id="IPR050930">
    <property type="entry name" value="MFS_Vesicular_Transporter"/>
</dbReference>
<feature type="transmembrane region" description="Helical" evidence="6">
    <location>
        <begin position="165"/>
        <end position="188"/>
    </location>
</feature>
<feature type="transmembrane region" description="Helical" evidence="6">
    <location>
        <begin position="75"/>
        <end position="92"/>
    </location>
</feature>
<sequence>MSQPAYRGPLYILGVTTFVAMTGVGIIVPFLPLYARDLGASGIMLGLIFSSFSLSRALVVPWLGGFSDRWGRKPFIITGMAGYGVTSLLFMLADSAEALVLTRLLQGVFAAMVLPVAMALVADITPPGMEGRSFGAFNMFFLLGFGIGPVIGGSVYEYFGLNANFVLMFVLSVAAAITVALTVSEPGAELRTGGKRGFREMVLLCRDRGFMAIMLARMGAAAGMSCFISFMPLVATGHNLNTMGVGLCLTANVLLSTAMQRPAGWLADRMPRLPLAAGGLALSGIMKMLIPWGSDLTSLMLLSMGDGVFSGLSLPALTAMAVSRGKDLGSGMGLTTGAFTMALSVGVFVGPICAGWSVDVSGVSGTALWLGGGAAVVSALALWLLYAGIQNRGDGAGPRQTAALDHLP</sequence>
<feature type="transmembrane region" description="Helical" evidence="6">
    <location>
        <begin position="43"/>
        <end position="63"/>
    </location>
</feature>
<feature type="transmembrane region" description="Helical" evidence="6">
    <location>
        <begin position="369"/>
        <end position="389"/>
    </location>
</feature>
<gene>
    <name evidence="8" type="ORF">FAK_38760</name>
</gene>
<evidence type="ECO:0000313" key="8">
    <source>
        <dbReference type="EMBL" id="BEQ16810.1"/>
    </source>
</evidence>
<evidence type="ECO:0000256" key="5">
    <source>
        <dbReference type="ARBA" id="ARBA00023136"/>
    </source>
</evidence>
<dbReference type="PROSITE" id="PS00216">
    <property type="entry name" value="SUGAR_TRANSPORT_1"/>
    <property type="match status" value="1"/>
</dbReference>
<dbReference type="Pfam" id="PF07690">
    <property type="entry name" value="MFS_1"/>
    <property type="match status" value="1"/>
</dbReference>
<evidence type="ECO:0000256" key="3">
    <source>
        <dbReference type="ARBA" id="ARBA00022692"/>
    </source>
</evidence>
<dbReference type="GO" id="GO:0016020">
    <property type="term" value="C:membrane"/>
    <property type="evidence" value="ECO:0007669"/>
    <property type="project" value="UniProtKB-SubCell"/>
</dbReference>
<protein>
    <submittedName>
        <fullName evidence="8">MFS transporter</fullName>
    </submittedName>
</protein>
<comment type="subcellular location">
    <subcellularLocation>
        <location evidence="1">Membrane</location>
        <topology evidence="1">Multi-pass membrane protein</topology>
    </subcellularLocation>
</comment>
<feature type="transmembrane region" description="Helical" evidence="6">
    <location>
        <begin position="104"/>
        <end position="124"/>
    </location>
</feature>
<feature type="transmembrane region" description="Helical" evidence="6">
    <location>
        <begin position="334"/>
        <end position="357"/>
    </location>
</feature>
<dbReference type="CDD" id="cd17325">
    <property type="entry name" value="MFS_MdtG_SLC18_like"/>
    <property type="match status" value="1"/>
</dbReference>
<dbReference type="PANTHER" id="PTHR23506:SF23">
    <property type="entry name" value="GH10249P"/>
    <property type="match status" value="1"/>
</dbReference>
<dbReference type="InterPro" id="IPR036259">
    <property type="entry name" value="MFS_trans_sf"/>
</dbReference>
<dbReference type="AlphaFoldDB" id="A0AAU9EZ73"/>
<dbReference type="KEGG" id="dmp:FAK_38760"/>
<evidence type="ECO:0000256" key="1">
    <source>
        <dbReference type="ARBA" id="ARBA00004141"/>
    </source>
</evidence>
<dbReference type="SUPFAM" id="SSF103473">
    <property type="entry name" value="MFS general substrate transporter"/>
    <property type="match status" value="1"/>
</dbReference>
<dbReference type="RefSeq" id="WP_338603184.1">
    <property type="nucleotide sequence ID" value="NZ_AP028679.1"/>
</dbReference>
<dbReference type="InterPro" id="IPR005829">
    <property type="entry name" value="Sugar_transporter_CS"/>
</dbReference>
<keyword evidence="3 6" id="KW-0812">Transmembrane</keyword>
<name>A0AAU9EZ73_9BACT</name>